<protein>
    <submittedName>
        <fullName evidence="1">Uncharacterized protein</fullName>
    </submittedName>
</protein>
<name>L0AWQ1_THEEQ</name>
<gene>
    <name evidence="1" type="ORF">BEWA_028190</name>
</gene>
<accession>L0AWQ1</accession>
<organism evidence="1 2">
    <name type="scientific">Theileria equi strain WA</name>
    <dbReference type="NCBI Taxonomy" id="1537102"/>
    <lineage>
        <taxon>Eukaryota</taxon>
        <taxon>Sar</taxon>
        <taxon>Alveolata</taxon>
        <taxon>Apicomplexa</taxon>
        <taxon>Aconoidasida</taxon>
        <taxon>Piroplasmida</taxon>
        <taxon>Theileriidae</taxon>
        <taxon>Theileria</taxon>
    </lineage>
</organism>
<dbReference type="EMBL" id="CP001669">
    <property type="protein sequence ID" value="AFZ79970.1"/>
    <property type="molecule type" value="Genomic_DNA"/>
</dbReference>
<dbReference type="KEGG" id="beq:BEWA_028190"/>
<dbReference type="RefSeq" id="XP_004829636.1">
    <property type="nucleotide sequence ID" value="XM_004829579.1"/>
</dbReference>
<dbReference type="Proteomes" id="UP000031512">
    <property type="component" value="Chromosome 1"/>
</dbReference>
<proteinExistence type="predicted"/>
<evidence type="ECO:0000313" key="2">
    <source>
        <dbReference type="Proteomes" id="UP000031512"/>
    </source>
</evidence>
<reference evidence="1 2" key="1">
    <citation type="journal article" date="2012" name="BMC Genomics">
        <title>Comparative genomic analysis and phylogenetic position of Theileria equi.</title>
        <authorList>
            <person name="Kappmeyer L.S."/>
            <person name="Thiagarajan M."/>
            <person name="Herndon D.R."/>
            <person name="Ramsay J.D."/>
            <person name="Caler E."/>
            <person name="Djikeng A."/>
            <person name="Gillespie J.J."/>
            <person name="Lau A.O."/>
            <person name="Roalson E.H."/>
            <person name="Silva J.C."/>
            <person name="Silva M.G."/>
            <person name="Suarez C.E."/>
            <person name="Ueti M.W."/>
            <person name="Nene V.M."/>
            <person name="Mealey R.H."/>
            <person name="Knowles D.P."/>
            <person name="Brayton K.A."/>
        </authorList>
    </citation>
    <scope>NUCLEOTIDE SEQUENCE [LARGE SCALE GENOMIC DNA]</scope>
    <source>
        <strain evidence="1 2">WA</strain>
    </source>
</reference>
<evidence type="ECO:0000313" key="1">
    <source>
        <dbReference type="EMBL" id="AFZ79970.1"/>
    </source>
</evidence>
<keyword evidence="2" id="KW-1185">Reference proteome</keyword>
<sequence length="191" mass="21285">MLKSNHMLMVKKYYYEDEHGEWVEITLVERVPDLPEYKALKYEPGTLATDISSIEYNLKLVNVRESLDEYTSVTVYYWSGDKIYNNPLLLELNKINEEKYYSYDGSDWKDESIVSASLLDTLNKLKKVHFPDTGLSTGAIAGMAIASGGIAGSTGGGTIGTGLTSLGIWKKLILLLRLSPLDYSLVGILEC</sequence>
<dbReference type="VEuPathDB" id="PiroplasmaDB:BEWA_028190"/>
<dbReference type="AlphaFoldDB" id="L0AWQ1"/>
<dbReference type="GeneID" id="15807243"/>